<name>A0A139WA78_TRICA</name>
<dbReference type="InParanoid" id="A0A139WA78"/>
<dbReference type="EMBL" id="KQ971477">
    <property type="protein sequence ID" value="KYB24819.1"/>
    <property type="molecule type" value="Genomic_DNA"/>
</dbReference>
<feature type="non-terminal residue" evidence="1">
    <location>
        <position position="1"/>
    </location>
</feature>
<keyword evidence="2" id="KW-1185">Reference proteome</keyword>
<protein>
    <submittedName>
        <fullName evidence="1">Uncharacterized protein</fullName>
    </submittedName>
</protein>
<evidence type="ECO:0000313" key="2">
    <source>
        <dbReference type="Proteomes" id="UP000007266"/>
    </source>
</evidence>
<reference evidence="1 2" key="2">
    <citation type="journal article" date="2010" name="Nucleic Acids Res.">
        <title>BeetleBase in 2010: revisions to provide comprehensive genomic information for Tribolium castaneum.</title>
        <authorList>
            <person name="Kim H.S."/>
            <person name="Murphy T."/>
            <person name="Xia J."/>
            <person name="Caragea D."/>
            <person name="Park Y."/>
            <person name="Beeman R.W."/>
            <person name="Lorenzen M.D."/>
            <person name="Butcher S."/>
            <person name="Manak J.R."/>
            <person name="Brown S.J."/>
        </authorList>
    </citation>
    <scope>NUCLEOTIDE SEQUENCE [LARGE SCALE GENOMIC DNA]</scope>
    <source>
        <strain evidence="1 2">Georgia GA2</strain>
    </source>
</reference>
<sequence length="33" mass="3658">SSTDHGTRQVPSAKIDTKVEPQTSLTLFNMIVR</sequence>
<dbReference type="Proteomes" id="UP000007266">
    <property type="component" value="Unassembled WGS sequence"/>
</dbReference>
<accession>A0A139WA78</accession>
<reference evidence="1 2" key="1">
    <citation type="journal article" date="2008" name="Nature">
        <title>The genome of the model beetle and pest Tribolium castaneum.</title>
        <authorList>
            <consortium name="Tribolium Genome Sequencing Consortium"/>
            <person name="Richards S."/>
            <person name="Gibbs R.A."/>
            <person name="Weinstock G.M."/>
            <person name="Brown S.J."/>
            <person name="Denell R."/>
            <person name="Beeman R.W."/>
            <person name="Gibbs R."/>
            <person name="Beeman R.W."/>
            <person name="Brown S.J."/>
            <person name="Bucher G."/>
            <person name="Friedrich M."/>
            <person name="Grimmelikhuijzen C.J."/>
            <person name="Klingler M."/>
            <person name="Lorenzen M."/>
            <person name="Richards S."/>
            <person name="Roth S."/>
            <person name="Schroder R."/>
            <person name="Tautz D."/>
            <person name="Zdobnov E.M."/>
            <person name="Muzny D."/>
            <person name="Gibbs R.A."/>
            <person name="Weinstock G.M."/>
            <person name="Attaway T."/>
            <person name="Bell S."/>
            <person name="Buhay C.J."/>
            <person name="Chandrabose M.N."/>
            <person name="Chavez D."/>
            <person name="Clerk-Blankenburg K.P."/>
            <person name="Cree A."/>
            <person name="Dao M."/>
            <person name="Davis C."/>
            <person name="Chacko J."/>
            <person name="Dinh H."/>
            <person name="Dugan-Rocha S."/>
            <person name="Fowler G."/>
            <person name="Garner T.T."/>
            <person name="Garnes J."/>
            <person name="Gnirke A."/>
            <person name="Hawes A."/>
            <person name="Hernandez J."/>
            <person name="Hines S."/>
            <person name="Holder M."/>
            <person name="Hume J."/>
            <person name="Jhangiani S.N."/>
            <person name="Joshi V."/>
            <person name="Khan Z.M."/>
            <person name="Jackson L."/>
            <person name="Kovar C."/>
            <person name="Kowis A."/>
            <person name="Lee S."/>
            <person name="Lewis L.R."/>
            <person name="Margolis J."/>
            <person name="Morgan M."/>
            <person name="Nazareth L.V."/>
            <person name="Nguyen N."/>
            <person name="Okwuonu G."/>
            <person name="Parker D."/>
            <person name="Richards S."/>
            <person name="Ruiz S.J."/>
            <person name="Santibanez J."/>
            <person name="Savard J."/>
            <person name="Scherer S.E."/>
            <person name="Schneider B."/>
            <person name="Sodergren E."/>
            <person name="Tautz D."/>
            <person name="Vattahil S."/>
            <person name="Villasana D."/>
            <person name="White C.S."/>
            <person name="Wright R."/>
            <person name="Park Y."/>
            <person name="Beeman R.W."/>
            <person name="Lord J."/>
            <person name="Oppert B."/>
            <person name="Lorenzen M."/>
            <person name="Brown S."/>
            <person name="Wang L."/>
            <person name="Savard J."/>
            <person name="Tautz D."/>
            <person name="Richards S."/>
            <person name="Weinstock G."/>
            <person name="Gibbs R.A."/>
            <person name="Liu Y."/>
            <person name="Worley K."/>
            <person name="Weinstock G."/>
            <person name="Elsik C.G."/>
            <person name="Reese J.T."/>
            <person name="Elhaik E."/>
            <person name="Landan G."/>
            <person name="Graur D."/>
            <person name="Arensburger P."/>
            <person name="Atkinson P."/>
            <person name="Beeman R.W."/>
            <person name="Beidler J."/>
            <person name="Brown S.J."/>
            <person name="Demuth J.P."/>
            <person name="Drury D.W."/>
            <person name="Du Y.Z."/>
            <person name="Fujiwara H."/>
            <person name="Lorenzen M."/>
            <person name="Maselli V."/>
            <person name="Osanai M."/>
            <person name="Park Y."/>
            <person name="Robertson H.M."/>
            <person name="Tu Z."/>
            <person name="Wang J.J."/>
            <person name="Wang S."/>
            <person name="Richards S."/>
            <person name="Song H."/>
            <person name="Zhang L."/>
            <person name="Sodergren E."/>
            <person name="Werner D."/>
            <person name="Stanke M."/>
            <person name="Morgenstern B."/>
            <person name="Solovyev V."/>
            <person name="Kosarev P."/>
            <person name="Brown G."/>
            <person name="Chen H.C."/>
            <person name="Ermolaeva O."/>
            <person name="Hlavina W."/>
            <person name="Kapustin Y."/>
            <person name="Kiryutin B."/>
            <person name="Kitts P."/>
            <person name="Maglott D."/>
            <person name="Pruitt K."/>
            <person name="Sapojnikov V."/>
            <person name="Souvorov A."/>
            <person name="Mackey A.J."/>
            <person name="Waterhouse R.M."/>
            <person name="Wyder S."/>
            <person name="Zdobnov E.M."/>
            <person name="Zdobnov E.M."/>
            <person name="Wyder S."/>
            <person name="Kriventseva E.V."/>
            <person name="Kadowaki T."/>
            <person name="Bork P."/>
            <person name="Aranda M."/>
            <person name="Bao R."/>
            <person name="Beermann A."/>
            <person name="Berns N."/>
            <person name="Bolognesi R."/>
            <person name="Bonneton F."/>
            <person name="Bopp D."/>
            <person name="Brown S.J."/>
            <person name="Bucher G."/>
            <person name="Butts T."/>
            <person name="Chaumot A."/>
            <person name="Denell R.E."/>
            <person name="Ferrier D.E."/>
            <person name="Friedrich M."/>
            <person name="Gordon C.M."/>
            <person name="Jindra M."/>
            <person name="Klingler M."/>
            <person name="Lan Q."/>
            <person name="Lattorff H.M."/>
            <person name="Laudet V."/>
            <person name="von Levetsow C."/>
            <person name="Liu Z."/>
            <person name="Lutz R."/>
            <person name="Lynch J.A."/>
            <person name="da Fonseca R.N."/>
            <person name="Posnien N."/>
            <person name="Reuter R."/>
            <person name="Roth S."/>
            <person name="Savard J."/>
            <person name="Schinko J.B."/>
            <person name="Schmitt C."/>
            <person name="Schoppmeier M."/>
            <person name="Schroder R."/>
            <person name="Shippy T.D."/>
            <person name="Simonnet F."/>
            <person name="Marques-Souza H."/>
            <person name="Tautz D."/>
            <person name="Tomoyasu Y."/>
            <person name="Trauner J."/>
            <person name="Van der Zee M."/>
            <person name="Vervoort M."/>
            <person name="Wittkopp N."/>
            <person name="Wimmer E.A."/>
            <person name="Yang X."/>
            <person name="Jones A.K."/>
            <person name="Sattelle D.B."/>
            <person name="Ebert P.R."/>
            <person name="Nelson D."/>
            <person name="Scott J.G."/>
            <person name="Beeman R.W."/>
            <person name="Muthukrishnan S."/>
            <person name="Kramer K.J."/>
            <person name="Arakane Y."/>
            <person name="Beeman R.W."/>
            <person name="Zhu Q."/>
            <person name="Hogenkamp D."/>
            <person name="Dixit R."/>
            <person name="Oppert B."/>
            <person name="Jiang H."/>
            <person name="Zou Z."/>
            <person name="Marshall J."/>
            <person name="Elpidina E."/>
            <person name="Vinokurov K."/>
            <person name="Oppert C."/>
            <person name="Zou Z."/>
            <person name="Evans J."/>
            <person name="Lu Z."/>
            <person name="Zhao P."/>
            <person name="Sumathipala N."/>
            <person name="Altincicek B."/>
            <person name="Vilcinskas A."/>
            <person name="Williams M."/>
            <person name="Hultmark D."/>
            <person name="Hetru C."/>
            <person name="Jiang H."/>
            <person name="Grimmelikhuijzen C.J."/>
            <person name="Hauser F."/>
            <person name="Cazzamali G."/>
            <person name="Williamson M."/>
            <person name="Park Y."/>
            <person name="Li B."/>
            <person name="Tanaka Y."/>
            <person name="Predel R."/>
            <person name="Neupert S."/>
            <person name="Schachtner J."/>
            <person name="Verleyen P."/>
            <person name="Raible F."/>
            <person name="Bork P."/>
            <person name="Friedrich M."/>
            <person name="Walden K.K."/>
            <person name="Robertson H.M."/>
            <person name="Angeli S."/>
            <person name="Foret S."/>
            <person name="Bucher G."/>
            <person name="Schuetz S."/>
            <person name="Maleszka R."/>
            <person name="Wimmer E.A."/>
            <person name="Beeman R.W."/>
            <person name="Lorenzen M."/>
            <person name="Tomoyasu Y."/>
            <person name="Miller S.C."/>
            <person name="Grossmann D."/>
            <person name="Bucher G."/>
        </authorList>
    </citation>
    <scope>NUCLEOTIDE SEQUENCE [LARGE SCALE GENOMIC DNA]</scope>
    <source>
        <strain evidence="1 2">Georgia GA2</strain>
    </source>
</reference>
<dbReference type="AlphaFoldDB" id="A0A139WA78"/>
<proteinExistence type="predicted"/>
<evidence type="ECO:0000313" key="1">
    <source>
        <dbReference type="EMBL" id="KYB24819.1"/>
    </source>
</evidence>
<gene>
    <name evidence="1" type="primary">AUGUSTUS-3.0.2_34932</name>
    <name evidence="1" type="ORF">TcasGA2_TC034932</name>
</gene>
<organism evidence="1 2">
    <name type="scientific">Tribolium castaneum</name>
    <name type="common">Red flour beetle</name>
    <dbReference type="NCBI Taxonomy" id="7070"/>
    <lineage>
        <taxon>Eukaryota</taxon>
        <taxon>Metazoa</taxon>
        <taxon>Ecdysozoa</taxon>
        <taxon>Arthropoda</taxon>
        <taxon>Hexapoda</taxon>
        <taxon>Insecta</taxon>
        <taxon>Pterygota</taxon>
        <taxon>Neoptera</taxon>
        <taxon>Endopterygota</taxon>
        <taxon>Coleoptera</taxon>
        <taxon>Polyphaga</taxon>
        <taxon>Cucujiformia</taxon>
        <taxon>Tenebrionidae</taxon>
        <taxon>Tenebrionidae incertae sedis</taxon>
        <taxon>Tribolium</taxon>
    </lineage>
</organism>